<dbReference type="InterPro" id="IPR001906">
    <property type="entry name" value="Terpene_synth_N"/>
</dbReference>
<evidence type="ECO:0000256" key="4">
    <source>
        <dbReference type="ARBA" id="ARBA00022723"/>
    </source>
</evidence>
<evidence type="ECO:0000256" key="6">
    <source>
        <dbReference type="ARBA" id="ARBA00023239"/>
    </source>
</evidence>
<comment type="function">
    <text evidence="2">Responsible for the cyclization of trans,trans-farnesyl diphosphate (FPP) to (+)-delta cadinene.</text>
</comment>
<dbReference type="SUPFAM" id="SSF48239">
    <property type="entry name" value="Terpenoid cyclases/Protein prenyltransferases"/>
    <property type="match status" value="1"/>
</dbReference>
<dbReference type="EC" id="4.2.3.13" evidence="3"/>
<dbReference type="AlphaFoldDB" id="A0A6A2ZD11"/>
<dbReference type="InterPro" id="IPR034741">
    <property type="entry name" value="Terpene_cyclase-like_1_C"/>
</dbReference>
<gene>
    <name evidence="9" type="ORF">F3Y22_tig00110931pilonHSYRG00262</name>
</gene>
<reference evidence="9" key="1">
    <citation type="submission" date="2019-09" db="EMBL/GenBank/DDBJ databases">
        <title>Draft genome information of white flower Hibiscus syriacus.</title>
        <authorList>
            <person name="Kim Y.-M."/>
        </authorList>
    </citation>
    <scope>NUCLEOTIDE SEQUENCE [LARGE SCALE GENOMIC DNA]</scope>
    <source>
        <strain evidence="9">YM2019G1</strain>
    </source>
</reference>
<dbReference type="FunFam" id="1.10.600.10:FF:000007">
    <property type="entry name" value="Isoprene synthase, chloroplastic"/>
    <property type="match status" value="1"/>
</dbReference>
<evidence type="ECO:0000259" key="7">
    <source>
        <dbReference type="Pfam" id="PF01397"/>
    </source>
</evidence>
<dbReference type="FunFam" id="1.50.10.130:FF:000001">
    <property type="entry name" value="Isoprene synthase, chloroplastic"/>
    <property type="match status" value="1"/>
</dbReference>
<feature type="domain" description="Terpene synthase metal-binding" evidence="8">
    <location>
        <begin position="289"/>
        <end position="527"/>
    </location>
</feature>
<keyword evidence="10" id="KW-1185">Reference proteome</keyword>
<evidence type="ECO:0000313" key="9">
    <source>
        <dbReference type="EMBL" id="KAE8689901.1"/>
    </source>
</evidence>
<dbReference type="Proteomes" id="UP000436088">
    <property type="component" value="Unassembled WGS sequence"/>
</dbReference>
<dbReference type="SFLD" id="SFLDS00005">
    <property type="entry name" value="Isoprenoid_Synthase_Type_I"/>
    <property type="match status" value="1"/>
</dbReference>
<proteinExistence type="predicted"/>
<dbReference type="InterPro" id="IPR008949">
    <property type="entry name" value="Isoprenoid_synthase_dom_sf"/>
</dbReference>
<dbReference type="CDD" id="cd00684">
    <property type="entry name" value="Terpene_cyclase_plant_C1"/>
    <property type="match status" value="1"/>
</dbReference>
<dbReference type="Pfam" id="PF01397">
    <property type="entry name" value="Terpene_synth"/>
    <property type="match status" value="1"/>
</dbReference>
<organism evidence="9 10">
    <name type="scientific">Hibiscus syriacus</name>
    <name type="common">Rose of Sharon</name>
    <dbReference type="NCBI Taxonomy" id="106335"/>
    <lineage>
        <taxon>Eukaryota</taxon>
        <taxon>Viridiplantae</taxon>
        <taxon>Streptophyta</taxon>
        <taxon>Embryophyta</taxon>
        <taxon>Tracheophyta</taxon>
        <taxon>Spermatophyta</taxon>
        <taxon>Magnoliopsida</taxon>
        <taxon>eudicotyledons</taxon>
        <taxon>Gunneridae</taxon>
        <taxon>Pentapetalae</taxon>
        <taxon>rosids</taxon>
        <taxon>malvids</taxon>
        <taxon>Malvales</taxon>
        <taxon>Malvaceae</taxon>
        <taxon>Malvoideae</taxon>
        <taxon>Hibiscus</taxon>
    </lineage>
</organism>
<dbReference type="GO" id="GO:0016102">
    <property type="term" value="P:diterpenoid biosynthetic process"/>
    <property type="evidence" value="ECO:0007669"/>
    <property type="project" value="InterPro"/>
</dbReference>
<evidence type="ECO:0000313" key="10">
    <source>
        <dbReference type="Proteomes" id="UP000436088"/>
    </source>
</evidence>
<dbReference type="InterPro" id="IPR005630">
    <property type="entry name" value="Terpene_synthase_metal-bd"/>
</dbReference>
<dbReference type="InterPro" id="IPR050148">
    <property type="entry name" value="Terpene_synthase-like"/>
</dbReference>
<accession>A0A6A2ZD11</accession>
<evidence type="ECO:0000256" key="1">
    <source>
        <dbReference type="ARBA" id="ARBA00001946"/>
    </source>
</evidence>
<keyword evidence="4" id="KW-0479">Metal-binding</keyword>
<keyword evidence="6" id="KW-0456">Lyase</keyword>
<feature type="domain" description="Terpene synthase N-terminal" evidence="7">
    <location>
        <begin position="59"/>
        <end position="231"/>
    </location>
</feature>
<dbReference type="GO" id="GO:0047461">
    <property type="term" value="F:(+)-delta-cadinene synthase activity"/>
    <property type="evidence" value="ECO:0007669"/>
    <property type="project" value="UniProtKB-EC"/>
</dbReference>
<evidence type="ECO:0000256" key="2">
    <source>
        <dbReference type="ARBA" id="ARBA00002383"/>
    </source>
</evidence>
<dbReference type="InterPro" id="IPR044814">
    <property type="entry name" value="Terpene_cyclase_plant_C1"/>
</dbReference>
<dbReference type="GO" id="GO:0000287">
    <property type="term" value="F:magnesium ion binding"/>
    <property type="evidence" value="ECO:0007669"/>
    <property type="project" value="InterPro"/>
</dbReference>
<keyword evidence="5" id="KW-0460">Magnesium</keyword>
<comment type="cofactor">
    <cofactor evidence="1">
        <name>Mg(2+)</name>
        <dbReference type="ChEBI" id="CHEBI:18420"/>
    </cofactor>
</comment>
<evidence type="ECO:0000256" key="5">
    <source>
        <dbReference type="ARBA" id="ARBA00022842"/>
    </source>
</evidence>
<dbReference type="EMBL" id="VEPZ02001167">
    <property type="protein sequence ID" value="KAE8689901.1"/>
    <property type="molecule type" value="Genomic_DNA"/>
</dbReference>
<dbReference type="InterPro" id="IPR036965">
    <property type="entry name" value="Terpene_synth_N_sf"/>
</dbReference>
<dbReference type="InterPro" id="IPR008930">
    <property type="entry name" value="Terpenoid_cyclase/PrenylTrfase"/>
</dbReference>
<evidence type="ECO:0000259" key="8">
    <source>
        <dbReference type="Pfam" id="PF03936"/>
    </source>
</evidence>
<dbReference type="SUPFAM" id="SSF48576">
    <property type="entry name" value="Terpenoid synthases"/>
    <property type="match status" value="1"/>
</dbReference>
<dbReference type="Gene3D" id="1.50.10.130">
    <property type="entry name" value="Terpene synthase, N-terminal domain"/>
    <property type="match status" value="1"/>
</dbReference>
<dbReference type="Gene3D" id="1.10.600.10">
    <property type="entry name" value="Farnesyl Diphosphate Synthase"/>
    <property type="match status" value="1"/>
</dbReference>
<evidence type="ECO:0000256" key="3">
    <source>
        <dbReference type="ARBA" id="ARBA00013103"/>
    </source>
</evidence>
<dbReference type="SFLD" id="SFLDG01019">
    <property type="entry name" value="Terpene_Cyclase_Like_1_C_Termi"/>
    <property type="match status" value="1"/>
</dbReference>
<sequence length="592" mass="68362">MALRLLPSVLITSFTTKHTKTTKLDSSSVLRTPRIVAVMDNGSDQKVISRRSGNYHPSIWQYDYIQSLKSNYQEESFNEQAMTLVGEVRMMLEKATEPLEKLELIDTLQRLGLSYHFQKETKRILESIRSEISWKKDNLYATALEFRLLRQHGYNVTQEAFSGFQDEIGNFNASLCEDCKGLLSFYEASYLSVEGEDILDTAKDFATEQLHRHLQQNKIEEHLRMLVEHALELPLQWRVSRLEARWFIDLYQKTEKRDPMLLELAKLDFNIVQAVHQDDLRYASSWWNDTGLGEKLSFARDRLMENFLWTVGVIFDPQFGNIRRTSTKVNALITTIDDVYDVYGTLDELEIFTQAVERWDINAMELLPEYMKICFLALFNSINEMAFGILKENGVHTIPFLKKAWADICKSYLLEAKWFHSGYIPTFKEYIDNAWVSISAPVILSHACSLTFDSTTKDCLEHWKEHYNIIYCSSLILRLADDLGTSVDELKRGDVPKSIQCYMYETGSSEAEAHEHVRKLIEATWKKMNGEYLSMAHSTSSPTFVQIALNLARMAQCMYQYGDGHGVSDKETRHRVLLLLVSSIPVENSILA</sequence>
<dbReference type="PANTHER" id="PTHR31225">
    <property type="entry name" value="OS04G0344100 PROTEIN-RELATED"/>
    <property type="match status" value="1"/>
</dbReference>
<dbReference type="Pfam" id="PF03936">
    <property type="entry name" value="Terpene_synth_C"/>
    <property type="match status" value="1"/>
</dbReference>
<protein>
    <recommendedName>
        <fullName evidence="3">(+)-delta-cadinene synthase</fullName>
        <ecNumber evidence="3">4.2.3.13</ecNumber>
    </recommendedName>
</protein>
<comment type="caution">
    <text evidence="9">The sequence shown here is derived from an EMBL/GenBank/DDBJ whole genome shotgun (WGS) entry which is preliminary data.</text>
</comment>
<dbReference type="PANTHER" id="PTHR31225:SF9">
    <property type="entry name" value="TERPENE SYNTHASE 10"/>
    <property type="match status" value="1"/>
</dbReference>
<name>A0A6A2ZD11_HIBSY</name>